<protein>
    <submittedName>
        <fullName evidence="2">Uncharacterized protein LOC117574763</fullName>
    </submittedName>
</protein>
<sequence length="108" mass="13097">MDDIRNRDMKDLINFLFFLLNRQNFHLHQIRNEEKRFRKAVDCYATTHTKLSHVCQIRDFQLLLAENSRQMKIHHEKLQKFLDLNGDLKDTPLYQKATEVLKETLHTM</sequence>
<dbReference type="AlphaFoldDB" id="A0A6P8ZCX9"/>
<dbReference type="Proteomes" id="UP000515160">
    <property type="component" value="Chromosome 2R"/>
</dbReference>
<dbReference type="RefSeq" id="XP_034114597.1">
    <property type="nucleotide sequence ID" value="XM_034258706.2"/>
</dbReference>
<dbReference type="GO" id="GO:0048487">
    <property type="term" value="F:beta-tubulin binding"/>
    <property type="evidence" value="ECO:0007669"/>
    <property type="project" value="InterPro"/>
</dbReference>
<accession>A0A6P8ZCX9</accession>
<proteinExistence type="predicted"/>
<organism evidence="1 2">
    <name type="scientific">Drosophila albomicans</name>
    <name type="common">Fruit fly</name>
    <dbReference type="NCBI Taxonomy" id="7291"/>
    <lineage>
        <taxon>Eukaryota</taxon>
        <taxon>Metazoa</taxon>
        <taxon>Ecdysozoa</taxon>
        <taxon>Arthropoda</taxon>
        <taxon>Hexapoda</taxon>
        <taxon>Insecta</taxon>
        <taxon>Pterygota</taxon>
        <taxon>Neoptera</taxon>
        <taxon>Endopterygota</taxon>
        <taxon>Diptera</taxon>
        <taxon>Brachycera</taxon>
        <taxon>Muscomorpha</taxon>
        <taxon>Ephydroidea</taxon>
        <taxon>Drosophilidae</taxon>
        <taxon>Drosophila</taxon>
    </lineage>
</organism>
<evidence type="ECO:0000313" key="2">
    <source>
        <dbReference type="RefSeq" id="XP_034114597.1"/>
    </source>
</evidence>
<dbReference type="SUPFAM" id="SSF46988">
    <property type="entry name" value="Tubulin chaperone cofactor A"/>
    <property type="match status" value="1"/>
</dbReference>
<dbReference type="GeneID" id="117574763"/>
<reference evidence="2" key="1">
    <citation type="submission" date="2025-08" db="UniProtKB">
        <authorList>
            <consortium name="RefSeq"/>
        </authorList>
    </citation>
    <scope>IDENTIFICATION</scope>
    <source>
        <strain evidence="2">15112-1751.03</strain>
        <tissue evidence="2">Whole Adult</tissue>
    </source>
</reference>
<keyword evidence="1" id="KW-1185">Reference proteome</keyword>
<dbReference type="GO" id="GO:0007021">
    <property type="term" value="P:tubulin complex assembly"/>
    <property type="evidence" value="ECO:0007669"/>
    <property type="project" value="InterPro"/>
</dbReference>
<dbReference type="GO" id="GO:0007023">
    <property type="term" value="P:post-chaperonin tubulin folding pathway"/>
    <property type="evidence" value="ECO:0007669"/>
    <property type="project" value="InterPro"/>
</dbReference>
<dbReference type="InterPro" id="IPR036126">
    <property type="entry name" value="TBCA_sf"/>
</dbReference>
<gene>
    <name evidence="2" type="primary">LOC117574763</name>
</gene>
<dbReference type="OrthoDB" id="7852566at2759"/>
<name>A0A6P8ZCX9_DROAB</name>
<evidence type="ECO:0000313" key="1">
    <source>
        <dbReference type="Proteomes" id="UP000515160"/>
    </source>
</evidence>